<evidence type="ECO:0000313" key="6">
    <source>
        <dbReference type="EMBL" id="MQQ99134.1"/>
    </source>
</evidence>
<evidence type="ECO:0000256" key="3">
    <source>
        <dbReference type="HAMAP-Rule" id="MF_00272"/>
    </source>
</evidence>
<comment type="cofactor">
    <cofactor evidence="3">
        <name>(R)-lipoate</name>
        <dbReference type="ChEBI" id="CHEBI:83088"/>
    </cofactor>
    <text evidence="3">Binds 1 lipoyl cofactor covalently.</text>
</comment>
<organism evidence="6 7">
    <name type="scientific">Glaciimonas soli</name>
    <dbReference type="NCBI Taxonomy" id="2590999"/>
    <lineage>
        <taxon>Bacteria</taxon>
        <taxon>Pseudomonadati</taxon>
        <taxon>Pseudomonadota</taxon>
        <taxon>Betaproteobacteria</taxon>
        <taxon>Burkholderiales</taxon>
        <taxon>Oxalobacteraceae</taxon>
        <taxon>Glaciimonas</taxon>
    </lineage>
</organism>
<evidence type="ECO:0000259" key="5">
    <source>
        <dbReference type="PROSITE" id="PS50968"/>
    </source>
</evidence>
<gene>
    <name evidence="3 6" type="primary">gcvH</name>
    <name evidence="6" type="ORF">GEV47_00350</name>
</gene>
<dbReference type="Proteomes" id="UP000451565">
    <property type="component" value="Unassembled WGS sequence"/>
</dbReference>
<dbReference type="GO" id="GO:0019464">
    <property type="term" value="P:glycine decarboxylation via glycine cleavage system"/>
    <property type="evidence" value="ECO:0007669"/>
    <property type="project" value="UniProtKB-UniRule"/>
</dbReference>
<protein>
    <recommendedName>
        <fullName evidence="3">Glycine cleavage system H protein</fullName>
    </recommendedName>
</protein>
<evidence type="ECO:0000256" key="2">
    <source>
        <dbReference type="ARBA" id="ARBA00022823"/>
    </source>
</evidence>
<dbReference type="PANTHER" id="PTHR11715">
    <property type="entry name" value="GLYCINE CLEAVAGE SYSTEM H PROTEIN"/>
    <property type="match status" value="1"/>
</dbReference>
<dbReference type="InterPro" id="IPR011053">
    <property type="entry name" value="Single_hybrid_motif"/>
</dbReference>
<dbReference type="HAMAP" id="MF_00272">
    <property type="entry name" value="GcvH"/>
    <property type="match status" value="1"/>
</dbReference>
<dbReference type="GO" id="GO:0005960">
    <property type="term" value="C:glycine cleavage complex"/>
    <property type="evidence" value="ECO:0007669"/>
    <property type="project" value="InterPro"/>
</dbReference>
<evidence type="ECO:0000256" key="4">
    <source>
        <dbReference type="PIRSR" id="PIRSR617453-50"/>
    </source>
</evidence>
<sequence>MSSIKYTKSHEWLSLGDDGIVTMGISNLAQDSLGDIVFIELPEVGKTFEAGDTIGAIESVKAASDLYAGIAGEVVEVNTKLADDQSLINSSAEKDGWIMKLKPADKSALDGLMDAAAYKAFCDEAK</sequence>
<comment type="similarity">
    <text evidence="1 3">Belongs to the GcvH family.</text>
</comment>
<feature type="modified residue" description="N6-lipoyllysine" evidence="3 4">
    <location>
        <position position="61"/>
    </location>
</feature>
<dbReference type="PROSITE" id="PS50968">
    <property type="entry name" value="BIOTINYL_LIPOYL"/>
    <property type="match status" value="1"/>
</dbReference>
<dbReference type="SUPFAM" id="SSF51230">
    <property type="entry name" value="Single hybrid motif"/>
    <property type="match status" value="1"/>
</dbReference>
<evidence type="ECO:0000313" key="7">
    <source>
        <dbReference type="Proteomes" id="UP000451565"/>
    </source>
</evidence>
<keyword evidence="2 3" id="KW-0450">Lipoyl</keyword>
<comment type="subunit">
    <text evidence="3">The glycine cleavage system is composed of four proteins: P, T, L and H.</text>
</comment>
<name>A0A843YIF6_9BURK</name>
<dbReference type="Gene3D" id="2.40.50.100">
    <property type="match status" value="1"/>
</dbReference>
<dbReference type="GO" id="GO:0009249">
    <property type="term" value="P:protein lipoylation"/>
    <property type="evidence" value="ECO:0007669"/>
    <property type="project" value="TreeGrafter"/>
</dbReference>
<comment type="function">
    <text evidence="3">The glycine cleavage system catalyzes the degradation of glycine. The H protein shuttles the methylamine group of glycine from the P protein to the T protein.</text>
</comment>
<dbReference type="OrthoDB" id="9796712at2"/>
<dbReference type="InterPro" id="IPR017453">
    <property type="entry name" value="GCV_H_sub"/>
</dbReference>
<accession>A0A843YIF6</accession>
<dbReference type="AlphaFoldDB" id="A0A843YIF6"/>
<dbReference type="InterPro" id="IPR002930">
    <property type="entry name" value="GCV_H"/>
</dbReference>
<keyword evidence="7" id="KW-1185">Reference proteome</keyword>
<dbReference type="EMBL" id="WINI01000001">
    <property type="protein sequence ID" value="MQQ99134.1"/>
    <property type="molecule type" value="Genomic_DNA"/>
</dbReference>
<dbReference type="RefSeq" id="WP_153232746.1">
    <property type="nucleotide sequence ID" value="NZ_WINI01000001.1"/>
</dbReference>
<dbReference type="NCBIfam" id="TIGR00527">
    <property type="entry name" value="gcvH"/>
    <property type="match status" value="1"/>
</dbReference>
<reference evidence="6 7" key="1">
    <citation type="submission" date="2019-10" db="EMBL/GenBank/DDBJ databases">
        <title>Glaciimonas soli sp. nov., a psychrophilic bacterium isolated from the forest soil of a high elevation mountain in Taiwan.</title>
        <authorList>
            <person name="Wang L.-T."/>
            <person name="Shieh W.Y."/>
        </authorList>
    </citation>
    <scope>NUCLEOTIDE SEQUENCE [LARGE SCALE GENOMIC DNA]</scope>
    <source>
        <strain evidence="6 7">GS1</strain>
    </source>
</reference>
<evidence type="ECO:0000256" key="1">
    <source>
        <dbReference type="ARBA" id="ARBA00009249"/>
    </source>
</evidence>
<dbReference type="InterPro" id="IPR000089">
    <property type="entry name" value="Biotin_lipoyl"/>
</dbReference>
<comment type="caution">
    <text evidence="6">The sequence shown here is derived from an EMBL/GenBank/DDBJ whole genome shotgun (WGS) entry which is preliminary data.</text>
</comment>
<dbReference type="InterPro" id="IPR003016">
    <property type="entry name" value="2-oxoA_DH_lipoyl-BS"/>
</dbReference>
<dbReference type="Pfam" id="PF01597">
    <property type="entry name" value="GCV_H"/>
    <property type="match status" value="1"/>
</dbReference>
<proteinExistence type="inferred from homology"/>
<dbReference type="PANTHER" id="PTHR11715:SF3">
    <property type="entry name" value="GLYCINE CLEAVAGE SYSTEM H PROTEIN-RELATED"/>
    <property type="match status" value="1"/>
</dbReference>
<feature type="domain" description="Lipoyl-binding" evidence="5">
    <location>
        <begin position="20"/>
        <end position="102"/>
    </location>
</feature>
<dbReference type="GO" id="GO:0005737">
    <property type="term" value="C:cytoplasm"/>
    <property type="evidence" value="ECO:0007669"/>
    <property type="project" value="TreeGrafter"/>
</dbReference>
<dbReference type="PROSITE" id="PS00189">
    <property type="entry name" value="LIPOYL"/>
    <property type="match status" value="1"/>
</dbReference>
<dbReference type="CDD" id="cd06848">
    <property type="entry name" value="GCS_H"/>
    <property type="match status" value="1"/>
</dbReference>
<dbReference type="NCBIfam" id="NF002270">
    <property type="entry name" value="PRK01202.1"/>
    <property type="match status" value="1"/>
</dbReference>
<dbReference type="InterPro" id="IPR033753">
    <property type="entry name" value="GCV_H/Fam206"/>
</dbReference>